<dbReference type="InterPro" id="IPR025497">
    <property type="entry name" value="PatA-like_N"/>
</dbReference>
<evidence type="ECO:0000259" key="1">
    <source>
        <dbReference type="Pfam" id="PF14332"/>
    </source>
</evidence>
<dbReference type="AlphaFoldDB" id="A0A849T2H5"/>
<dbReference type="PANTHER" id="PTHR36304:SF4">
    <property type="entry name" value="DUF4388 DOMAIN-CONTAINING PROTEIN"/>
    <property type="match status" value="1"/>
</dbReference>
<dbReference type="SUPFAM" id="SSF160246">
    <property type="entry name" value="EspE N-terminal domain-like"/>
    <property type="match status" value="1"/>
</dbReference>
<organism evidence="2 3">
    <name type="scientific">Eiseniibacteriota bacterium</name>
    <dbReference type="NCBI Taxonomy" id="2212470"/>
    <lineage>
        <taxon>Bacteria</taxon>
        <taxon>Candidatus Eiseniibacteriota</taxon>
    </lineage>
</organism>
<evidence type="ECO:0000313" key="2">
    <source>
        <dbReference type="EMBL" id="NOT35489.1"/>
    </source>
</evidence>
<comment type="caution">
    <text evidence="2">The sequence shown here is derived from an EMBL/GenBank/DDBJ whole genome shotgun (WGS) entry which is preliminary data.</text>
</comment>
<dbReference type="EMBL" id="JABFRW010000199">
    <property type="protein sequence ID" value="NOT35489.1"/>
    <property type="molecule type" value="Genomic_DNA"/>
</dbReference>
<feature type="domain" description="PatA-like N-terminal" evidence="1">
    <location>
        <begin position="12"/>
        <end position="165"/>
    </location>
</feature>
<proteinExistence type="predicted"/>
<evidence type="ECO:0000313" key="3">
    <source>
        <dbReference type="Proteomes" id="UP000580839"/>
    </source>
</evidence>
<dbReference type="PANTHER" id="PTHR36304">
    <property type="entry name" value="DOMAIN GTPASE-ACTIVATING PROTEIN, PUTATIVE-RELATED-RELATED"/>
    <property type="match status" value="1"/>
</dbReference>
<name>A0A849T2H5_UNCEI</name>
<reference evidence="2 3" key="1">
    <citation type="submission" date="2020-04" db="EMBL/GenBank/DDBJ databases">
        <title>Metagenomic profiling of ammonia- and methane-oxidizing microorganisms in a Dutch drinking water treatment plant.</title>
        <authorList>
            <person name="Poghosyan L."/>
            <person name="Leucker S."/>
        </authorList>
    </citation>
    <scope>NUCLEOTIDE SEQUENCE [LARGE SCALE GENOMIC DNA]</scope>
    <source>
        <strain evidence="2">S-RSF-IL-03</strain>
    </source>
</reference>
<dbReference type="Proteomes" id="UP000580839">
    <property type="component" value="Unassembled WGS sequence"/>
</dbReference>
<protein>
    <submittedName>
        <fullName evidence="2">DUF4388 domain-containing protein</fullName>
    </submittedName>
</protein>
<dbReference type="InterPro" id="IPR037257">
    <property type="entry name" value="T2SS_E_N_sf"/>
</dbReference>
<sequence length="172" mass="18978">MSDTVPASILDGNLAHFHLPEVLQLLRLARATGRLDLDRAGEHASVWVENGQPVFARTSGGAVRLGDLLVHRRSVSREALELLLSIQREQPGRRLGEMLVAAGATTSDEVRAALQDMMRRVVFGLLLWREGHFAFSIGDRTLSPEIRLDLDLERLILEGLRLADESGRADPA</sequence>
<gene>
    <name evidence="2" type="ORF">HOP12_15190</name>
</gene>
<dbReference type="Pfam" id="PF14332">
    <property type="entry name" value="DUF4388"/>
    <property type="match status" value="1"/>
</dbReference>
<accession>A0A849T2H5</accession>